<gene>
    <name evidence="2" type="ORF">GP965_02705</name>
    <name evidence="1" type="ORF">GP979_02385</name>
</gene>
<organism evidence="1 3">
    <name type="scientific">Escherichia coli</name>
    <dbReference type="NCBI Taxonomy" id="562"/>
    <lineage>
        <taxon>Bacteria</taxon>
        <taxon>Pseudomonadati</taxon>
        <taxon>Pseudomonadota</taxon>
        <taxon>Gammaproteobacteria</taxon>
        <taxon>Enterobacterales</taxon>
        <taxon>Enterobacteriaceae</taxon>
        <taxon>Escherichia</taxon>
    </lineage>
</organism>
<comment type="caution">
    <text evidence="1">The sequence shown here is derived from an EMBL/GenBank/DDBJ whole genome shotgun (WGS) entry which is preliminary data.</text>
</comment>
<name>A0A5B1L9D5_ECOLX</name>
<protein>
    <submittedName>
        <fullName evidence="1">Uncharacterized protein</fullName>
    </submittedName>
</protein>
<dbReference type="EMBL" id="WTRC01000015">
    <property type="protein sequence ID" value="MWT19857.1"/>
    <property type="molecule type" value="Genomic_DNA"/>
</dbReference>
<dbReference type="EMBL" id="WTQQ01000012">
    <property type="protein sequence ID" value="MWR87179.1"/>
    <property type="molecule type" value="Genomic_DNA"/>
</dbReference>
<evidence type="ECO:0000313" key="4">
    <source>
        <dbReference type="Proteomes" id="UP000462410"/>
    </source>
</evidence>
<evidence type="ECO:0000313" key="1">
    <source>
        <dbReference type="EMBL" id="MWR87179.1"/>
    </source>
</evidence>
<dbReference type="Proteomes" id="UP000462410">
    <property type="component" value="Unassembled WGS sequence"/>
</dbReference>
<dbReference type="Proteomes" id="UP000436482">
    <property type="component" value="Unassembled WGS sequence"/>
</dbReference>
<sequence length="107" mass="12197">MKLSQLTFLGFYLNGALGCGRYDSITIEDIKSELEKGTLFPYLKKELGTDIDISVLTEKEKTHLNNEWLDMSLAVSERRKFCVERGGLCLLVAYIFESIQRLNSAKQ</sequence>
<reference evidence="3 4" key="1">
    <citation type="submission" date="2019-12" db="EMBL/GenBank/DDBJ databases">
        <title>Enteriobacteria Tanzani isolates_8377-8380.</title>
        <authorList>
            <person name="Subbiah M."/>
            <person name="Call D."/>
        </authorList>
    </citation>
    <scope>NUCLEOTIDE SEQUENCE [LARGE SCALE GENOMIC DNA]</scope>
    <source>
        <strain evidence="2 4">8378wH8</strain>
        <strain evidence="1 3">8379wE6</strain>
    </source>
</reference>
<proteinExistence type="predicted"/>
<dbReference type="PROSITE" id="PS51257">
    <property type="entry name" value="PROKAR_LIPOPROTEIN"/>
    <property type="match status" value="1"/>
</dbReference>
<dbReference type="AlphaFoldDB" id="A0A5B1L9D5"/>
<accession>A0A5B1L9D5</accession>
<evidence type="ECO:0000313" key="2">
    <source>
        <dbReference type="EMBL" id="MWT19857.1"/>
    </source>
</evidence>
<evidence type="ECO:0000313" key="3">
    <source>
        <dbReference type="Proteomes" id="UP000436482"/>
    </source>
</evidence>
<dbReference type="RefSeq" id="WP_053264476.1">
    <property type="nucleotide sequence ID" value="NZ_AP023205.1"/>
</dbReference>